<comment type="caution">
    <text evidence="1">The sequence shown here is derived from an EMBL/GenBank/DDBJ whole genome shotgun (WGS) entry which is preliminary data.</text>
</comment>
<keyword evidence="2" id="KW-1185">Reference proteome</keyword>
<evidence type="ECO:0000313" key="2">
    <source>
        <dbReference type="Proteomes" id="UP001172386"/>
    </source>
</evidence>
<proteinExistence type="predicted"/>
<organism evidence="1 2">
    <name type="scientific">Neophaeococcomyces mojaviensis</name>
    <dbReference type="NCBI Taxonomy" id="3383035"/>
    <lineage>
        <taxon>Eukaryota</taxon>
        <taxon>Fungi</taxon>
        <taxon>Dikarya</taxon>
        <taxon>Ascomycota</taxon>
        <taxon>Pezizomycotina</taxon>
        <taxon>Eurotiomycetes</taxon>
        <taxon>Chaetothyriomycetidae</taxon>
        <taxon>Chaetothyriales</taxon>
        <taxon>Chaetothyriales incertae sedis</taxon>
        <taxon>Neophaeococcomyces</taxon>
    </lineage>
</organism>
<gene>
    <name evidence="1" type="ORF">H2198_002170</name>
</gene>
<name>A0ACC3AF85_9EURO</name>
<dbReference type="EMBL" id="JAPDRQ010000026">
    <property type="protein sequence ID" value="KAJ9661011.1"/>
    <property type="molecule type" value="Genomic_DNA"/>
</dbReference>
<reference evidence="1" key="1">
    <citation type="submission" date="2022-10" db="EMBL/GenBank/DDBJ databases">
        <title>Culturing micro-colonial fungi from biological soil crusts in the Mojave desert and describing Neophaeococcomyces mojavensis, and introducing the new genera and species Taxawa tesnikishii.</title>
        <authorList>
            <person name="Kurbessoian T."/>
            <person name="Stajich J.E."/>
        </authorList>
    </citation>
    <scope>NUCLEOTIDE SEQUENCE</scope>
    <source>
        <strain evidence="1">JES_112</strain>
    </source>
</reference>
<dbReference type="Proteomes" id="UP001172386">
    <property type="component" value="Unassembled WGS sequence"/>
</dbReference>
<accession>A0ACC3AF85</accession>
<evidence type="ECO:0000313" key="1">
    <source>
        <dbReference type="EMBL" id="KAJ9661011.1"/>
    </source>
</evidence>
<sequence>MATLAFRCRQVKPVRTINGEEQATSHQPQPLTNWKHSDDCFSTDWQSWSSNGERRAIKPTDVIPYRAITIMWCQRYQNIWIALCDCTLERQDDEWIKSDPDLSEKHPFYSEWHEPAFTKEPSGLWRIGVIGEWAQLPVNCPCDNFYDILPRNLFKDVPDQTPEPPPKRCDLFGDLAIILGLLALWPHNPKYITSVIQDSFYQANNPLFDPQYKPKAMDRSKQSRALIMEVGLLRDADREWLSAWEAGEKGPMISFNPTSHA</sequence>
<protein>
    <submittedName>
        <fullName evidence="1">Uncharacterized protein</fullName>
    </submittedName>
</protein>